<feature type="binding site" evidence="5">
    <location>
        <position position="456"/>
    </location>
    <ligand>
        <name>L-glutamate</name>
        <dbReference type="ChEBI" id="CHEBI:29985"/>
    </ligand>
</feature>
<organism evidence="8 9">
    <name type="scientific">Maioricimonas rarisocia</name>
    <dbReference type="NCBI Taxonomy" id="2528026"/>
    <lineage>
        <taxon>Bacteria</taxon>
        <taxon>Pseudomonadati</taxon>
        <taxon>Planctomycetota</taxon>
        <taxon>Planctomycetia</taxon>
        <taxon>Planctomycetales</taxon>
        <taxon>Planctomycetaceae</taxon>
        <taxon>Maioricimonas</taxon>
    </lineage>
</organism>
<gene>
    <name evidence="8" type="primary">ywrD</name>
    <name evidence="8" type="ORF">Mal4_46720</name>
</gene>
<dbReference type="EMBL" id="CP036275">
    <property type="protein sequence ID" value="QDU40316.1"/>
    <property type="molecule type" value="Genomic_DNA"/>
</dbReference>
<evidence type="ECO:0000256" key="5">
    <source>
        <dbReference type="PIRSR" id="PIRSR600101-2"/>
    </source>
</evidence>
<dbReference type="GO" id="GO:0006751">
    <property type="term" value="P:glutathione catabolic process"/>
    <property type="evidence" value="ECO:0007669"/>
    <property type="project" value="UniProtKB-UniRule"/>
</dbReference>
<dbReference type="EC" id="3.4.19.13" evidence="6"/>
<dbReference type="InterPro" id="IPR000101">
    <property type="entry name" value="GGT_peptidase"/>
</dbReference>
<dbReference type="RefSeq" id="WP_390621321.1">
    <property type="nucleotide sequence ID" value="NZ_CP036275.1"/>
</dbReference>
<dbReference type="SUPFAM" id="SSF56235">
    <property type="entry name" value="N-terminal nucleophile aminohydrolases (Ntn hydrolases)"/>
    <property type="match status" value="1"/>
</dbReference>
<name>A0A517ZCU6_9PLAN</name>
<comment type="catalytic activity">
    <reaction evidence="3 6">
        <text>an N-terminal (5-L-glutamyl)-[peptide] + an alpha-amino acid = 5-L-glutamyl amino acid + an N-terminal L-alpha-aminoacyl-[peptide]</text>
        <dbReference type="Rhea" id="RHEA:23904"/>
        <dbReference type="Rhea" id="RHEA-COMP:9780"/>
        <dbReference type="Rhea" id="RHEA-COMP:9795"/>
        <dbReference type="ChEBI" id="CHEBI:77644"/>
        <dbReference type="ChEBI" id="CHEBI:78597"/>
        <dbReference type="ChEBI" id="CHEBI:78599"/>
        <dbReference type="ChEBI" id="CHEBI:78608"/>
        <dbReference type="EC" id="2.3.2.2"/>
    </reaction>
</comment>
<keyword evidence="6" id="KW-0378">Hydrolase</keyword>
<comment type="catalytic activity">
    <reaction evidence="2 6">
        <text>glutathione + H2O = L-cysteinylglycine + L-glutamate</text>
        <dbReference type="Rhea" id="RHEA:28807"/>
        <dbReference type="ChEBI" id="CHEBI:15377"/>
        <dbReference type="ChEBI" id="CHEBI:29985"/>
        <dbReference type="ChEBI" id="CHEBI:57925"/>
        <dbReference type="ChEBI" id="CHEBI:61694"/>
        <dbReference type="EC" id="3.4.19.13"/>
    </reaction>
</comment>
<dbReference type="PRINTS" id="PR01210">
    <property type="entry name" value="GGTRANSPTASE"/>
</dbReference>
<dbReference type="EC" id="2.3.2.2" evidence="6"/>
<evidence type="ECO:0000256" key="3">
    <source>
        <dbReference type="ARBA" id="ARBA00047417"/>
    </source>
</evidence>
<dbReference type="InterPro" id="IPR052896">
    <property type="entry name" value="GGT-like_enzyme"/>
</dbReference>
<dbReference type="GO" id="GO:0036374">
    <property type="term" value="F:glutathione hydrolase activity"/>
    <property type="evidence" value="ECO:0007669"/>
    <property type="project" value="UniProtKB-UniRule"/>
</dbReference>
<feature type="compositionally biased region" description="Basic and acidic residues" evidence="7">
    <location>
        <begin position="554"/>
        <end position="564"/>
    </location>
</feature>
<comment type="PTM">
    <text evidence="6">Cleaved by autocatalysis into a large and a small subunit.</text>
</comment>
<dbReference type="GO" id="GO:0103068">
    <property type="term" value="F:leukotriene C4 gamma-glutamyl transferase activity"/>
    <property type="evidence" value="ECO:0007669"/>
    <property type="project" value="UniProtKB-EC"/>
</dbReference>
<keyword evidence="6" id="KW-0317">Glutathione biosynthesis</keyword>
<dbReference type="Gene3D" id="3.60.20.40">
    <property type="match status" value="1"/>
</dbReference>
<evidence type="ECO:0000256" key="4">
    <source>
        <dbReference type="PIRSR" id="PIRSR600101-1"/>
    </source>
</evidence>
<dbReference type="InterPro" id="IPR043137">
    <property type="entry name" value="GGT_ssub_C"/>
</dbReference>
<comment type="pathway">
    <text evidence="6">Sulfur metabolism; glutathione metabolism.</text>
</comment>
<feature type="region of interest" description="Disordered" evidence="7">
    <location>
        <begin position="542"/>
        <end position="564"/>
    </location>
</feature>
<evidence type="ECO:0000313" key="9">
    <source>
        <dbReference type="Proteomes" id="UP000320496"/>
    </source>
</evidence>
<evidence type="ECO:0000256" key="1">
    <source>
        <dbReference type="ARBA" id="ARBA00001049"/>
    </source>
</evidence>
<sequence>MMEVSLPYVASELARAAGYDRPHGVPHQSRSVVMAREGLVATSHPLAAQAGVDVLRQGGTAADAAIAANAVLGVVEPMSCGIGGDLFAIYWDAKEKKLYGLNASGRSPIELNTSVFQERKLKEIPIDGPLSWTVPGCVDGWEMLRTRFGTLPMADLLAPAIGYAENGFAVTEIIAGSWEGATDSLKKWPDSADTFLPGGKAPTAGELFTNPRLAETYRQIAQGGRDTFYEGVIAEKIVAFSKDVGGFFSMRDFIEHESNWIEPVSTSYRGYNVWQLPPNGQGIAVLQMLNLLEAYDLKKMGHNSADYLHLLIEAKKLVFADRARFYADPAFADVPLEGLLSKEYANQQRKRIDPNKAAVTVPAGDPKLQNGDTIYLTVVDRFGNCCSLIQSTYHGFGSKVTPADLGFTLQNRGALFALDGEHPNRLEPRKRPFHTIIPAMVTKDGQPWLSFGVMGGDMQPQGQVQVLINMIDFGMNVQQAGDAARVRHLGSQTPTGREMEPDGGRVAVESGIGPDVVKALEQRGHKVVRLPGGFGGYQGIMIDPRTGTRQGGSDPRKDGAAVGY</sequence>
<dbReference type="AlphaFoldDB" id="A0A517ZCU6"/>
<dbReference type="GO" id="GO:0006750">
    <property type="term" value="P:glutathione biosynthetic process"/>
    <property type="evidence" value="ECO:0007669"/>
    <property type="project" value="UniProtKB-KW"/>
</dbReference>
<evidence type="ECO:0000256" key="2">
    <source>
        <dbReference type="ARBA" id="ARBA00001089"/>
    </source>
</evidence>
<comment type="catalytic activity">
    <reaction evidence="1 6">
        <text>an S-substituted glutathione + H2O = an S-substituted L-cysteinylglycine + L-glutamate</text>
        <dbReference type="Rhea" id="RHEA:59468"/>
        <dbReference type="ChEBI" id="CHEBI:15377"/>
        <dbReference type="ChEBI" id="CHEBI:29985"/>
        <dbReference type="ChEBI" id="CHEBI:90779"/>
        <dbReference type="ChEBI" id="CHEBI:143103"/>
        <dbReference type="EC" id="3.4.19.13"/>
    </reaction>
</comment>
<reference evidence="8 9" key="1">
    <citation type="submission" date="2019-02" db="EMBL/GenBank/DDBJ databases">
        <title>Deep-cultivation of Planctomycetes and their phenomic and genomic characterization uncovers novel biology.</title>
        <authorList>
            <person name="Wiegand S."/>
            <person name="Jogler M."/>
            <person name="Boedeker C."/>
            <person name="Pinto D."/>
            <person name="Vollmers J."/>
            <person name="Rivas-Marin E."/>
            <person name="Kohn T."/>
            <person name="Peeters S.H."/>
            <person name="Heuer A."/>
            <person name="Rast P."/>
            <person name="Oberbeckmann S."/>
            <person name="Bunk B."/>
            <person name="Jeske O."/>
            <person name="Meyerdierks A."/>
            <person name="Storesund J.E."/>
            <person name="Kallscheuer N."/>
            <person name="Luecker S."/>
            <person name="Lage O.M."/>
            <person name="Pohl T."/>
            <person name="Merkel B.J."/>
            <person name="Hornburger P."/>
            <person name="Mueller R.-W."/>
            <person name="Bruemmer F."/>
            <person name="Labrenz M."/>
            <person name="Spormann A.M."/>
            <person name="Op den Camp H."/>
            <person name="Overmann J."/>
            <person name="Amann R."/>
            <person name="Jetten M.S.M."/>
            <person name="Mascher T."/>
            <person name="Medema M.H."/>
            <person name="Devos D.P."/>
            <person name="Kaster A.-K."/>
            <person name="Ovreas L."/>
            <person name="Rohde M."/>
            <person name="Galperin M.Y."/>
            <person name="Jogler C."/>
        </authorList>
    </citation>
    <scope>NUCLEOTIDE SEQUENCE [LARGE SCALE GENOMIC DNA]</scope>
    <source>
        <strain evidence="8 9">Mal4</strain>
    </source>
</reference>
<comment type="subunit">
    <text evidence="6">This enzyme consists of two polypeptide chains, which are synthesized in precursor form from a single polypeptide.</text>
</comment>
<keyword evidence="6 8" id="KW-0012">Acyltransferase</keyword>
<keyword evidence="9" id="KW-1185">Reference proteome</keyword>
<evidence type="ECO:0000256" key="6">
    <source>
        <dbReference type="RuleBase" id="RU368036"/>
    </source>
</evidence>
<comment type="similarity">
    <text evidence="6">Belongs to the gamma-glutamyltransferase family.</text>
</comment>
<dbReference type="Gene3D" id="1.10.246.130">
    <property type="match status" value="1"/>
</dbReference>
<dbReference type="UniPathway" id="UPA00204"/>
<keyword evidence="6" id="KW-0865">Zymogen</keyword>
<protein>
    <recommendedName>
        <fullName evidence="6">Glutathione hydrolase proenzyme</fullName>
        <ecNumber evidence="6">2.3.2.2</ecNumber>
        <ecNumber evidence="6">3.4.19.13</ecNumber>
    </recommendedName>
    <component>
        <recommendedName>
            <fullName evidence="6">Glutathione hydrolase large chain</fullName>
        </recommendedName>
    </component>
    <component>
        <recommendedName>
            <fullName evidence="6">Glutathione hydrolase small chain</fullName>
        </recommendedName>
    </component>
</protein>
<evidence type="ECO:0000313" key="8">
    <source>
        <dbReference type="EMBL" id="QDU40316.1"/>
    </source>
</evidence>
<dbReference type="PANTHER" id="PTHR43881">
    <property type="entry name" value="GAMMA-GLUTAMYLTRANSPEPTIDASE (AFU_ORTHOLOGUE AFUA_4G13580)"/>
    <property type="match status" value="1"/>
</dbReference>
<dbReference type="KEGG" id="mri:Mal4_46720"/>
<accession>A0A517ZCU6</accession>
<evidence type="ECO:0000256" key="7">
    <source>
        <dbReference type="SAM" id="MobiDB-lite"/>
    </source>
</evidence>
<dbReference type="PANTHER" id="PTHR43881:SF1">
    <property type="entry name" value="GAMMA-GLUTAMYLTRANSPEPTIDASE (AFU_ORTHOLOGUE AFUA_4G13580)"/>
    <property type="match status" value="1"/>
</dbReference>
<dbReference type="Pfam" id="PF01019">
    <property type="entry name" value="G_glu_transpept"/>
    <property type="match status" value="1"/>
</dbReference>
<dbReference type="InterPro" id="IPR029055">
    <property type="entry name" value="Ntn_hydrolases_N"/>
</dbReference>
<feature type="active site" description="Nucleophile" evidence="4">
    <location>
        <position position="373"/>
    </location>
</feature>
<proteinExistence type="inferred from homology"/>
<dbReference type="Proteomes" id="UP000320496">
    <property type="component" value="Chromosome"/>
</dbReference>
<keyword evidence="6 8" id="KW-0808">Transferase</keyword>
<dbReference type="NCBIfam" id="TIGR00066">
    <property type="entry name" value="g_glut_trans"/>
    <property type="match status" value="1"/>
</dbReference>
<dbReference type="InterPro" id="IPR043138">
    <property type="entry name" value="GGT_lsub"/>
</dbReference>